<comment type="caution">
    <text evidence="6">The sequence shown here is derived from an EMBL/GenBank/DDBJ whole genome shotgun (WGS) entry which is preliminary data.</text>
</comment>
<dbReference type="GO" id="GO:0050661">
    <property type="term" value="F:NADP binding"/>
    <property type="evidence" value="ECO:0007669"/>
    <property type="project" value="InterPro"/>
</dbReference>
<feature type="region of interest" description="Disordered" evidence="5">
    <location>
        <begin position="478"/>
        <end position="526"/>
    </location>
</feature>
<dbReference type="Gene3D" id="3.50.50.60">
    <property type="entry name" value="FAD/NAD(P)-binding domain"/>
    <property type="match status" value="2"/>
</dbReference>
<gene>
    <name evidence="6" type="ORF">B8W67_03240</name>
</gene>
<dbReference type="Pfam" id="PF00743">
    <property type="entry name" value="FMO-like"/>
    <property type="match status" value="1"/>
</dbReference>
<evidence type="ECO:0000256" key="4">
    <source>
        <dbReference type="ARBA" id="ARBA00023002"/>
    </source>
</evidence>
<evidence type="ECO:0000313" key="6">
    <source>
        <dbReference type="EMBL" id="OSC35421.1"/>
    </source>
</evidence>
<dbReference type="InterPro" id="IPR020946">
    <property type="entry name" value="Flavin_mOase-like"/>
</dbReference>
<evidence type="ECO:0000256" key="2">
    <source>
        <dbReference type="ARBA" id="ARBA00022630"/>
    </source>
</evidence>
<reference evidence="6 7" key="1">
    <citation type="submission" date="2017-04" db="EMBL/GenBank/DDBJ databases">
        <title>The new phylogeny of genus Mycobacterium.</title>
        <authorList>
            <person name="Tortoli E."/>
            <person name="Trovato A."/>
            <person name="Cirillo D.M."/>
        </authorList>
    </citation>
    <scope>NUCLEOTIDE SEQUENCE [LARGE SCALE GENOMIC DNA]</scope>
    <source>
        <strain evidence="6 7">KCTC 19819</strain>
    </source>
</reference>
<protein>
    <submittedName>
        <fullName evidence="6">Monooxygenase</fullName>
    </submittedName>
</protein>
<dbReference type="InterPro" id="IPR051209">
    <property type="entry name" value="FAD-bind_Monooxygenase_sf"/>
</dbReference>
<evidence type="ECO:0000256" key="3">
    <source>
        <dbReference type="ARBA" id="ARBA00022827"/>
    </source>
</evidence>
<keyword evidence="4" id="KW-0560">Oxidoreductase</keyword>
<name>A0A7I7SBS9_9MYCO</name>
<dbReference type="PANTHER" id="PTHR42877:SF4">
    <property type="entry name" value="FAD_NAD(P)-BINDING DOMAIN-CONTAINING PROTEIN-RELATED"/>
    <property type="match status" value="1"/>
</dbReference>
<keyword evidence="2" id="KW-0285">Flavoprotein</keyword>
<evidence type="ECO:0000256" key="5">
    <source>
        <dbReference type="SAM" id="MobiDB-lite"/>
    </source>
</evidence>
<dbReference type="OrthoDB" id="5168853at2"/>
<comment type="similarity">
    <text evidence="1">Belongs to the FAD-binding monooxygenase family.</text>
</comment>
<dbReference type="EMBL" id="NCXO01000004">
    <property type="protein sequence ID" value="OSC35421.1"/>
    <property type="molecule type" value="Genomic_DNA"/>
</dbReference>
<dbReference type="GO" id="GO:0050660">
    <property type="term" value="F:flavin adenine dinucleotide binding"/>
    <property type="evidence" value="ECO:0007669"/>
    <property type="project" value="InterPro"/>
</dbReference>
<keyword evidence="3" id="KW-0274">FAD</keyword>
<proteinExistence type="inferred from homology"/>
<accession>A0A7I7SBS9</accession>
<sequence>MTPRQPSVGIIGAGMSGLCQAILLRQAGITDITVYEKATEIGGTWRDNTYPGLACDVPSRLYQFTFATNPQWSRLFSPGPEIFDYFRWVTAEYGLNQVIRFGVEIVEARFDQRGWRLITDAGESITHDFLIAATGVLREPRMPDIPGLAEFAGPVMHSARWDHDADLTGKRVGIVGTGSTGAQIVVALSETAAQVQLYQRSAQWVMPLPNPGYRRWSAPLRRRIPVLDRLTYRGYDRAFEIFAGALVKPGWRRTALSAIARANLRTVRDRDLRRRLTPDYQPMCRRLVISGGFYRAMQRPNVTLVDTDIDHVEPRGIVTADGAHHDLDALVLATGFDAHAFMRPMRLVGVHGVSVEQLWANGPQAHLGVGLPGFPNFFMLIGPHSPVGNYPLTAIAESQGAHILRWIQRWCDGEFDTVAPTMTATQRHNAAMRAAMPDTVWASGCTSWYLGVDGTPELWPWTPHVYQRMLAAPPDPVDYAMSRTQQSGPDAVGERPRCPDAAGAGDAVAADVGTQGTSHERRAEPR</sequence>
<dbReference type="Proteomes" id="UP000193577">
    <property type="component" value="Unassembled WGS sequence"/>
</dbReference>
<evidence type="ECO:0000256" key="1">
    <source>
        <dbReference type="ARBA" id="ARBA00010139"/>
    </source>
</evidence>
<keyword evidence="7" id="KW-1185">Reference proteome</keyword>
<dbReference type="SUPFAM" id="SSF51905">
    <property type="entry name" value="FAD/NAD(P)-binding domain"/>
    <property type="match status" value="2"/>
</dbReference>
<dbReference type="InterPro" id="IPR036188">
    <property type="entry name" value="FAD/NAD-bd_sf"/>
</dbReference>
<dbReference type="PRINTS" id="PR00469">
    <property type="entry name" value="PNDRDTASEII"/>
</dbReference>
<keyword evidence="6" id="KW-0503">Monooxygenase</keyword>
<dbReference type="PANTHER" id="PTHR42877">
    <property type="entry name" value="L-ORNITHINE N(5)-MONOOXYGENASE-RELATED"/>
    <property type="match status" value="1"/>
</dbReference>
<dbReference type="GO" id="GO:0004499">
    <property type="term" value="F:N,N-dimethylaniline monooxygenase activity"/>
    <property type="evidence" value="ECO:0007669"/>
    <property type="project" value="InterPro"/>
</dbReference>
<organism evidence="6 7">
    <name type="scientific">Mycolicibacillus koreensis</name>
    <dbReference type="NCBI Taxonomy" id="1069220"/>
    <lineage>
        <taxon>Bacteria</taxon>
        <taxon>Bacillati</taxon>
        <taxon>Actinomycetota</taxon>
        <taxon>Actinomycetes</taxon>
        <taxon>Mycobacteriales</taxon>
        <taxon>Mycobacteriaceae</taxon>
        <taxon>Mycolicibacillus</taxon>
    </lineage>
</organism>
<evidence type="ECO:0000313" key="7">
    <source>
        <dbReference type="Proteomes" id="UP000193577"/>
    </source>
</evidence>
<dbReference type="AlphaFoldDB" id="A0A7I7SBS9"/>
<feature type="compositionally biased region" description="Low complexity" evidence="5">
    <location>
        <begin position="500"/>
        <end position="513"/>
    </location>
</feature>